<reference evidence="3 4" key="1">
    <citation type="submission" date="2018-11" db="EMBL/GenBank/DDBJ databases">
        <title>Lysobacter cryohumiis sp. nov., isolated from soil in the Tianshan Mountains, Xinjiang, China.</title>
        <authorList>
            <person name="Luo Y."/>
            <person name="Sheng H."/>
        </authorList>
    </citation>
    <scope>NUCLEOTIDE SEQUENCE [LARGE SCALE GENOMIC DNA]</scope>
    <source>
        <strain evidence="3 4">ZS60</strain>
    </source>
</reference>
<evidence type="ECO:0000313" key="3">
    <source>
        <dbReference type="EMBL" id="RNF85264.1"/>
    </source>
</evidence>
<proteinExistence type="inferred from homology"/>
<gene>
    <name evidence="3" type="primary">thpR</name>
    <name evidence="3" type="ORF">EER27_05725</name>
</gene>
<evidence type="ECO:0000256" key="2">
    <source>
        <dbReference type="HAMAP-Rule" id="MF_01940"/>
    </source>
</evidence>
<keyword evidence="1 2" id="KW-0378">Hydrolase</keyword>
<dbReference type="Proteomes" id="UP000267049">
    <property type="component" value="Unassembled WGS sequence"/>
</dbReference>
<keyword evidence="4" id="KW-1185">Reference proteome</keyword>
<comment type="similarity">
    <text evidence="2">Belongs to the 2H phosphoesterase superfamily. ThpR family.</text>
</comment>
<feature type="short sequence motif" description="HXTX 2" evidence="2">
    <location>
        <begin position="148"/>
        <end position="151"/>
    </location>
</feature>
<dbReference type="PANTHER" id="PTHR35561">
    <property type="entry name" value="RNA 2',3'-CYCLIC PHOSPHODIESTERASE"/>
    <property type="match status" value="1"/>
</dbReference>
<sequence>MPSSDSTAQPGRTGHSVVPARGVQRLFFALWPDEATRMAIHAEAMRLQQARAPGGRWIDRHRYHMTLQFLGDFASVPPSLMGAALAAGGHVRAPAFEFVLDVAGSFGKLWWLGCDAMPDGLALLWQQLGAALESQGVRPRSEHGLTPHVTVMRHGDRALRATPIAPLPWAVSRFVLIRSEQGARNAYDLLGQWPLGKA</sequence>
<dbReference type="InterPro" id="IPR009097">
    <property type="entry name" value="Cyclic_Pdiesterase"/>
</dbReference>
<dbReference type="InterPro" id="IPR004175">
    <property type="entry name" value="RNA_CPDase"/>
</dbReference>
<accession>A0A3M8T196</accession>
<dbReference type="GO" id="GO:0004113">
    <property type="term" value="F:2',3'-cyclic-nucleotide 3'-phosphodiesterase activity"/>
    <property type="evidence" value="ECO:0007669"/>
    <property type="project" value="InterPro"/>
</dbReference>
<dbReference type="Pfam" id="PF13563">
    <property type="entry name" value="2_5_RNA_ligase2"/>
    <property type="match status" value="1"/>
</dbReference>
<feature type="short sequence motif" description="HXTX 1" evidence="2">
    <location>
        <begin position="64"/>
        <end position="67"/>
    </location>
</feature>
<organism evidence="3 4">
    <name type="scientific">Montanilutibacter psychrotolerans</name>
    <dbReference type="NCBI Taxonomy" id="1327343"/>
    <lineage>
        <taxon>Bacteria</taxon>
        <taxon>Pseudomonadati</taxon>
        <taxon>Pseudomonadota</taxon>
        <taxon>Gammaproteobacteria</taxon>
        <taxon>Lysobacterales</taxon>
        <taxon>Lysobacteraceae</taxon>
        <taxon>Montanilutibacter</taxon>
    </lineage>
</organism>
<comment type="catalytic activity">
    <reaction evidence="2">
        <text>a 3'-end 2',3'-cyclophospho-ribonucleotide-RNA + H2O = a 3'-end 2'-phospho-ribonucleotide-RNA + H(+)</text>
        <dbReference type="Rhea" id="RHEA:11828"/>
        <dbReference type="Rhea" id="RHEA-COMP:10464"/>
        <dbReference type="Rhea" id="RHEA-COMP:17353"/>
        <dbReference type="ChEBI" id="CHEBI:15377"/>
        <dbReference type="ChEBI" id="CHEBI:15378"/>
        <dbReference type="ChEBI" id="CHEBI:83064"/>
        <dbReference type="ChEBI" id="CHEBI:173113"/>
        <dbReference type="EC" id="3.1.4.58"/>
    </reaction>
</comment>
<dbReference type="NCBIfam" id="TIGR02258">
    <property type="entry name" value="2_5_ligase"/>
    <property type="match status" value="1"/>
</dbReference>
<comment type="function">
    <text evidence="2">Hydrolyzes RNA 2',3'-cyclic phosphodiester to an RNA 2'-phosphomonoester.</text>
</comment>
<name>A0A3M8T196_9GAMM</name>
<evidence type="ECO:0000313" key="4">
    <source>
        <dbReference type="Proteomes" id="UP000267049"/>
    </source>
</evidence>
<dbReference type="OrthoDB" id="7061261at2"/>
<dbReference type="GO" id="GO:0008664">
    <property type="term" value="F:RNA 2',3'-cyclic 3'-phosphodiesterase activity"/>
    <property type="evidence" value="ECO:0007669"/>
    <property type="project" value="UniProtKB-EC"/>
</dbReference>
<dbReference type="EMBL" id="RIBS01000002">
    <property type="protein sequence ID" value="RNF85264.1"/>
    <property type="molecule type" value="Genomic_DNA"/>
</dbReference>
<dbReference type="EC" id="3.1.4.58" evidence="2"/>
<feature type="active site" description="Proton acceptor" evidence="2">
    <location>
        <position position="148"/>
    </location>
</feature>
<dbReference type="RefSeq" id="WP_123087050.1">
    <property type="nucleotide sequence ID" value="NZ_RIBS01000002.1"/>
</dbReference>
<dbReference type="PANTHER" id="PTHR35561:SF1">
    <property type="entry name" value="RNA 2',3'-CYCLIC PHOSPHODIESTERASE"/>
    <property type="match status" value="1"/>
</dbReference>
<feature type="active site" description="Proton donor" evidence="2">
    <location>
        <position position="64"/>
    </location>
</feature>
<protein>
    <recommendedName>
        <fullName evidence="2">RNA 2',3'-cyclic phosphodiesterase</fullName>
        <shortName evidence="2">RNA 2',3'-CPDase</shortName>
        <ecNumber evidence="2">3.1.4.58</ecNumber>
    </recommendedName>
</protein>
<dbReference type="Gene3D" id="3.90.1140.10">
    <property type="entry name" value="Cyclic phosphodiesterase"/>
    <property type="match status" value="1"/>
</dbReference>
<comment type="caution">
    <text evidence="3">The sequence shown here is derived from an EMBL/GenBank/DDBJ whole genome shotgun (WGS) entry which is preliminary data.</text>
</comment>
<dbReference type="SUPFAM" id="SSF55144">
    <property type="entry name" value="LigT-like"/>
    <property type="match status" value="1"/>
</dbReference>
<dbReference type="AlphaFoldDB" id="A0A3M8T196"/>
<dbReference type="HAMAP" id="MF_01940">
    <property type="entry name" value="RNA_CPDase"/>
    <property type="match status" value="1"/>
</dbReference>
<evidence type="ECO:0000256" key="1">
    <source>
        <dbReference type="ARBA" id="ARBA00022801"/>
    </source>
</evidence>